<comment type="caution">
    <text evidence="1">The sequence shown here is derived from an EMBL/GenBank/DDBJ whole genome shotgun (WGS) entry which is preliminary data.</text>
</comment>
<proteinExistence type="predicted"/>
<dbReference type="InterPro" id="IPR013324">
    <property type="entry name" value="RNA_pol_sigma_r3/r4-like"/>
</dbReference>
<reference evidence="2 3" key="2">
    <citation type="submission" date="2018-07" db="EMBL/GenBank/DDBJ databases">
        <authorList>
            <consortium name="GenomeTrakr: Next Generation Sequencing Network for Food Pathogen Tracability"/>
        </authorList>
    </citation>
    <scope>NUCLEOTIDE SEQUENCE [LARGE SCALE GENOMIC DNA]</scope>
    <source>
        <strain evidence="2 3">FDA00013213</strain>
    </source>
</reference>
<evidence type="ECO:0000313" key="1">
    <source>
        <dbReference type="EMBL" id="HAB7363434.1"/>
    </source>
</evidence>
<evidence type="ECO:0000313" key="4">
    <source>
        <dbReference type="Proteomes" id="UP000845014"/>
    </source>
</evidence>
<dbReference type="EMBL" id="RCRQ01000001">
    <property type="protein sequence ID" value="MCO37119.1"/>
    <property type="molecule type" value="Genomic_DNA"/>
</dbReference>
<sequence length="133" mass="15714">MENTPSDNKIKKYLRIGIHYHANNYYRKKKNYTTRSVLTDFQELDPNSFSTDTCPDSSTLQTIESKDFEDYFDNDLLIKAIKGLSTKEKKFLFEKFILRKSDTELAKERNLTQQAISVYKKRLLKKVKVLMKS</sequence>
<organism evidence="1 4">
    <name type="scientific">Listeria monocytogenes</name>
    <dbReference type="NCBI Taxonomy" id="1639"/>
    <lineage>
        <taxon>Bacteria</taxon>
        <taxon>Bacillati</taxon>
        <taxon>Bacillota</taxon>
        <taxon>Bacilli</taxon>
        <taxon>Bacillales</taxon>
        <taxon>Listeriaceae</taxon>
        <taxon>Listeria</taxon>
    </lineage>
</organism>
<dbReference type="AlphaFoldDB" id="A0A9P3QU58"/>
<reference evidence="1" key="3">
    <citation type="submission" date="2020-01" db="EMBL/GenBank/DDBJ databases">
        <authorList>
            <consortium name="NCBI Pathogen Detection Project"/>
        </authorList>
    </citation>
    <scope>NUCLEOTIDE SEQUENCE</scope>
    <source>
        <strain evidence="1">CFIAFB20160079</strain>
    </source>
</reference>
<dbReference type="EMBL" id="DAAHUJ010000002">
    <property type="protein sequence ID" value="HAB7363434.1"/>
    <property type="molecule type" value="Genomic_DNA"/>
</dbReference>
<evidence type="ECO:0000313" key="2">
    <source>
        <dbReference type="EMBL" id="MCO37119.1"/>
    </source>
</evidence>
<name>A0A9P3QU58_LISMN</name>
<evidence type="ECO:0000313" key="3">
    <source>
        <dbReference type="Proteomes" id="UP000269407"/>
    </source>
</evidence>
<protein>
    <submittedName>
        <fullName evidence="1">Sigma-70 family RNA polymerase sigma factor</fullName>
    </submittedName>
</protein>
<gene>
    <name evidence="2" type="ORF">DOV25_01435</name>
    <name evidence="1" type="ORF">GYO01_04875</name>
</gene>
<dbReference type="Proteomes" id="UP000269407">
    <property type="component" value="Unassembled WGS sequence"/>
</dbReference>
<accession>A0A9P3QU58</accession>
<dbReference type="Proteomes" id="UP000845014">
    <property type="component" value="Unassembled WGS sequence"/>
</dbReference>
<dbReference type="RefSeq" id="WP_061112803.1">
    <property type="nucleotide sequence ID" value="NZ_BAAFVE010000026.1"/>
</dbReference>
<dbReference type="SUPFAM" id="SSF88659">
    <property type="entry name" value="Sigma3 and sigma4 domains of RNA polymerase sigma factors"/>
    <property type="match status" value="1"/>
</dbReference>
<reference evidence="1 4" key="1">
    <citation type="journal article" date="2018" name="Genome Biol.">
        <title>SKESA: strategic k-mer extension for scrupulous assemblies.</title>
        <authorList>
            <person name="Souvorov A."/>
            <person name="Agarwala R."/>
            <person name="Lipman D.J."/>
        </authorList>
    </citation>
    <scope>NUCLEOTIDE SEQUENCE [LARGE SCALE GENOMIC DNA]</scope>
    <source>
        <strain evidence="1 4">CFIAFB20160079</strain>
    </source>
</reference>